<proteinExistence type="predicted"/>
<dbReference type="EMBL" id="AODQ01000002">
    <property type="protein sequence ID" value="EMR04689.1"/>
    <property type="molecule type" value="Genomic_DNA"/>
</dbReference>
<feature type="region of interest" description="Disordered" evidence="1">
    <location>
        <begin position="16"/>
        <end position="40"/>
    </location>
</feature>
<reference evidence="2 3" key="1">
    <citation type="journal article" date="2013" name="Genome Announc.">
        <title>Draft Genome Sequence of Cesiribacter andamanensis Strain AMV16T, Isolated from a Soil Sample from a Mud Volcano in the Andaman Islands, India.</title>
        <authorList>
            <person name="Shivaji S."/>
            <person name="Ara S."/>
            <person name="Begum Z."/>
            <person name="Srinivas T.N."/>
            <person name="Singh A."/>
            <person name="Kumar Pinnaka A."/>
        </authorList>
    </citation>
    <scope>NUCLEOTIDE SEQUENCE [LARGE SCALE GENOMIC DNA]</scope>
    <source>
        <strain evidence="2 3">AMV16</strain>
    </source>
</reference>
<dbReference type="Proteomes" id="UP000011910">
    <property type="component" value="Unassembled WGS sequence"/>
</dbReference>
<dbReference type="AlphaFoldDB" id="M7P2A1"/>
<evidence type="ECO:0000313" key="2">
    <source>
        <dbReference type="EMBL" id="EMR04689.1"/>
    </source>
</evidence>
<name>M7P2A1_9BACT</name>
<gene>
    <name evidence="2" type="ORF">ADICEAN_00141</name>
</gene>
<accession>M7P2A1</accession>
<sequence>MVSDWPYSLISRTSLGRKGVPGMQGNQNKKAAPEEAAFLI</sequence>
<dbReference type="RefSeq" id="WP_009193554.1">
    <property type="nucleotide sequence ID" value="NZ_AODQ01000002.1"/>
</dbReference>
<evidence type="ECO:0000313" key="3">
    <source>
        <dbReference type="Proteomes" id="UP000011910"/>
    </source>
</evidence>
<protein>
    <submittedName>
        <fullName evidence="2">Uncharacterized protein</fullName>
    </submittedName>
</protein>
<keyword evidence="3" id="KW-1185">Reference proteome</keyword>
<comment type="caution">
    <text evidence="2">The sequence shown here is derived from an EMBL/GenBank/DDBJ whole genome shotgun (WGS) entry which is preliminary data.</text>
</comment>
<organism evidence="2 3">
    <name type="scientific">Cesiribacter andamanensis AMV16</name>
    <dbReference type="NCBI Taxonomy" id="1279009"/>
    <lineage>
        <taxon>Bacteria</taxon>
        <taxon>Pseudomonadati</taxon>
        <taxon>Bacteroidota</taxon>
        <taxon>Cytophagia</taxon>
        <taxon>Cytophagales</taxon>
        <taxon>Cesiribacteraceae</taxon>
        <taxon>Cesiribacter</taxon>
    </lineage>
</organism>
<evidence type="ECO:0000256" key="1">
    <source>
        <dbReference type="SAM" id="MobiDB-lite"/>
    </source>
</evidence>